<proteinExistence type="predicted"/>
<comment type="caution">
    <text evidence="2">The sequence shown here is derived from an EMBL/GenBank/DDBJ whole genome shotgun (WGS) entry which is preliminary data.</text>
</comment>
<feature type="compositionally biased region" description="Acidic residues" evidence="1">
    <location>
        <begin position="152"/>
        <end position="163"/>
    </location>
</feature>
<feature type="compositionally biased region" description="Basic residues" evidence="1">
    <location>
        <begin position="32"/>
        <end position="42"/>
    </location>
</feature>
<keyword evidence="3" id="KW-1185">Reference proteome</keyword>
<dbReference type="Proteomes" id="UP001642464">
    <property type="component" value="Unassembled WGS sequence"/>
</dbReference>
<feature type="region of interest" description="Disordered" evidence="1">
    <location>
        <begin position="456"/>
        <end position="475"/>
    </location>
</feature>
<keyword evidence="2" id="KW-0687">Ribonucleoprotein</keyword>
<feature type="region of interest" description="Disordered" evidence="1">
    <location>
        <begin position="1"/>
        <end position="268"/>
    </location>
</feature>
<feature type="compositionally biased region" description="Acidic residues" evidence="1">
    <location>
        <begin position="181"/>
        <end position="197"/>
    </location>
</feature>
<evidence type="ECO:0000313" key="3">
    <source>
        <dbReference type="Proteomes" id="UP001642464"/>
    </source>
</evidence>
<keyword evidence="2" id="KW-0689">Ribosomal protein</keyword>
<dbReference type="GO" id="GO:0005840">
    <property type="term" value="C:ribosome"/>
    <property type="evidence" value="ECO:0007669"/>
    <property type="project" value="UniProtKB-KW"/>
</dbReference>
<dbReference type="EMBL" id="CAXAMM010039900">
    <property type="protein sequence ID" value="CAK9089810.1"/>
    <property type="molecule type" value="Genomic_DNA"/>
</dbReference>
<feature type="compositionally biased region" description="Acidic residues" evidence="1">
    <location>
        <begin position="220"/>
        <end position="235"/>
    </location>
</feature>
<organism evidence="2 3">
    <name type="scientific">Durusdinium trenchii</name>
    <dbReference type="NCBI Taxonomy" id="1381693"/>
    <lineage>
        <taxon>Eukaryota</taxon>
        <taxon>Sar</taxon>
        <taxon>Alveolata</taxon>
        <taxon>Dinophyceae</taxon>
        <taxon>Suessiales</taxon>
        <taxon>Symbiodiniaceae</taxon>
        <taxon>Durusdinium</taxon>
    </lineage>
</organism>
<evidence type="ECO:0000256" key="1">
    <source>
        <dbReference type="SAM" id="MobiDB-lite"/>
    </source>
</evidence>
<feature type="compositionally biased region" description="Basic and acidic residues" evidence="1">
    <location>
        <begin position="51"/>
        <end position="151"/>
    </location>
</feature>
<gene>
    <name evidence="2" type="ORF">SCF082_LOCUS42369</name>
</gene>
<sequence length="610" mass="67837">MGKARAPPAKPPRVRVDGKSPPEAGEPGYIKGKGKDKVKKSIAKIPGPRPRCLDPKFQKVQKTEKSTKDKKVEKKEKKEEKNEEKKEKRASQSSEKNKTKMEKVEKEEVKERPSALRKSKDKDAKAAAKAKEAAKLADLKLKIEERRQKEETAEEESCSDAESDTSLNTVLQAVKPKGHDEDDDDEDSGRDDEEEEGSSSSHDDSACESSEEHEESSGGESDDGEEEDEEEEMEEVEKKDKTSKNDQNQLALVKVDSPGDEGATTSSAAGLQLVRNSKTHKREWDAFDRAIQNRKNFPCDLSSYVTKCKTDLFGAWLDAGRNWDQCRMIIERTHKTENESLSGWVAKAGKDLVKEFGEAKAKSLMDRRFNDGLYYNSEDFPDDQLERFYYMRKPKEINKRQSVSDSTSLRGDADLNNDMLKALTDETTGMMRQGALPEGHAASSAGQKALRAALSESVAAAPKKKKEKEKDAGSEVAKPKTIVQLAQDLMADVLAESVAARKKSMSLGSVNYAGELSSQLLQHAERLEKDYKSLQRATKEGSMTETSYQACLAQIQKRRLWYTTAEAAADSILSGLKRAANKKKRDGEKGNKDKEEKAGNPAGKKGRRSK</sequence>
<protein>
    <submittedName>
        <fullName evidence="2">30S ribosomal protein S6</fullName>
    </submittedName>
</protein>
<feature type="region of interest" description="Disordered" evidence="1">
    <location>
        <begin position="573"/>
        <end position="610"/>
    </location>
</feature>
<feature type="compositionally biased region" description="Basic and acidic residues" evidence="1">
    <location>
        <begin position="585"/>
        <end position="598"/>
    </location>
</feature>
<accession>A0ABP0QPN8</accession>
<reference evidence="2 3" key="1">
    <citation type="submission" date="2024-02" db="EMBL/GenBank/DDBJ databases">
        <authorList>
            <person name="Chen Y."/>
            <person name="Shah S."/>
            <person name="Dougan E. K."/>
            <person name="Thang M."/>
            <person name="Chan C."/>
        </authorList>
    </citation>
    <scope>NUCLEOTIDE SEQUENCE [LARGE SCALE GENOMIC DNA]</scope>
</reference>
<evidence type="ECO:0000313" key="2">
    <source>
        <dbReference type="EMBL" id="CAK9089810.1"/>
    </source>
</evidence>
<name>A0ABP0QPN8_9DINO</name>